<organism evidence="1 2">
    <name type="scientific">Strongylus vulgaris</name>
    <name type="common">Blood worm</name>
    <dbReference type="NCBI Taxonomy" id="40348"/>
    <lineage>
        <taxon>Eukaryota</taxon>
        <taxon>Metazoa</taxon>
        <taxon>Ecdysozoa</taxon>
        <taxon>Nematoda</taxon>
        <taxon>Chromadorea</taxon>
        <taxon>Rhabditida</taxon>
        <taxon>Rhabditina</taxon>
        <taxon>Rhabditomorpha</taxon>
        <taxon>Strongyloidea</taxon>
        <taxon>Strongylidae</taxon>
        <taxon>Strongylus</taxon>
    </lineage>
</organism>
<accession>A0A3P7LI94</accession>
<reference evidence="1 2" key="1">
    <citation type="submission" date="2018-11" db="EMBL/GenBank/DDBJ databases">
        <authorList>
            <consortium name="Pathogen Informatics"/>
        </authorList>
    </citation>
    <scope>NUCLEOTIDE SEQUENCE [LARGE SCALE GENOMIC DNA]</scope>
</reference>
<dbReference type="Proteomes" id="UP000270094">
    <property type="component" value="Unassembled WGS sequence"/>
</dbReference>
<name>A0A3P7LI94_STRVU</name>
<dbReference type="OrthoDB" id="10603100at2759"/>
<evidence type="ECO:0000313" key="1">
    <source>
        <dbReference type="EMBL" id="VDM78992.1"/>
    </source>
</evidence>
<protein>
    <submittedName>
        <fullName evidence="1">Uncharacterized protein</fullName>
    </submittedName>
</protein>
<gene>
    <name evidence="1" type="ORF">SVUK_LOCUS13990</name>
</gene>
<dbReference type="EMBL" id="UYYB01103568">
    <property type="protein sequence ID" value="VDM78992.1"/>
    <property type="molecule type" value="Genomic_DNA"/>
</dbReference>
<evidence type="ECO:0000313" key="2">
    <source>
        <dbReference type="Proteomes" id="UP000270094"/>
    </source>
</evidence>
<dbReference type="AlphaFoldDB" id="A0A3P7LI94"/>
<keyword evidence="2" id="KW-1185">Reference proteome</keyword>
<sequence>MACMAIKSEDSQQGVNTSGQCSACPEIYPGIYAQNCKGLKDRKDCLTVEQADVRRQEIPGKSCALTYVCPEPHIMYGWLKTGGPPVEIKSSLRCTANKRVWMTADGQVLNKISCMSRPLTNVYTEESPCQHNVCVPRKNAVVRAVRDTTYPGICRLEIFCPSGTTKFYSNSLFDPVFQVLPDDPITCADNGAGSIAGYSWDTQSATSSVHVTVVSCLSLN</sequence>
<proteinExistence type="predicted"/>